<accession>A0A8S1WN75</accession>
<name>A0A8S1WN75_9CILI</name>
<dbReference type="Proteomes" id="UP000689195">
    <property type="component" value="Unassembled WGS sequence"/>
</dbReference>
<dbReference type="EMBL" id="CAJJDO010000095">
    <property type="protein sequence ID" value="CAD8189925.1"/>
    <property type="molecule type" value="Genomic_DNA"/>
</dbReference>
<evidence type="ECO:0000256" key="1">
    <source>
        <dbReference type="SAM" id="Coils"/>
    </source>
</evidence>
<dbReference type="OrthoDB" id="309500at2759"/>
<proteinExistence type="predicted"/>
<evidence type="ECO:0008006" key="4">
    <source>
        <dbReference type="Google" id="ProtNLM"/>
    </source>
</evidence>
<keyword evidence="1" id="KW-0175">Coiled coil</keyword>
<sequence length="319" mass="38156">MAEKNIYKILALASASAITFTSASAVIIYFGIKLYYLKKEMENKSKKHQKFQTLKYLLVGPPGVGKTKLFKRISNFFKQKQVNQEFEECQIRHDIDLVSTPSFDFENINEREIIIKQFSQYMMKNHIIHFFLLVNFERTDLMKKKLLDVLKYFKKFKEKFTVIVTDFQLSDDQEEDKKNLKQALHVFLNKNQSIMFVENDFNVEEFRDQLLVEAQALNLTDTIFEPINENEQQQLLQQFQNMFTNRDCNQIKKQQIYENNNQQQEIIITNTQQDNIQQQQNIQHKQQENEQFQINDQQLFQDDHSILMNDSFKSNQNQQ</sequence>
<dbReference type="AlphaFoldDB" id="A0A8S1WN75"/>
<comment type="caution">
    <text evidence="2">The sequence shown here is derived from an EMBL/GenBank/DDBJ whole genome shotgun (WGS) entry which is preliminary data.</text>
</comment>
<keyword evidence="3" id="KW-1185">Reference proteome</keyword>
<organism evidence="2 3">
    <name type="scientific">Paramecium pentaurelia</name>
    <dbReference type="NCBI Taxonomy" id="43138"/>
    <lineage>
        <taxon>Eukaryota</taxon>
        <taxon>Sar</taxon>
        <taxon>Alveolata</taxon>
        <taxon>Ciliophora</taxon>
        <taxon>Intramacronucleata</taxon>
        <taxon>Oligohymenophorea</taxon>
        <taxon>Peniculida</taxon>
        <taxon>Parameciidae</taxon>
        <taxon>Paramecium</taxon>
    </lineage>
</organism>
<protein>
    <recommendedName>
        <fullName evidence="4">P-loop containing nucleoside triphosphate hydrolase</fullName>
    </recommendedName>
</protein>
<evidence type="ECO:0000313" key="2">
    <source>
        <dbReference type="EMBL" id="CAD8189925.1"/>
    </source>
</evidence>
<feature type="coiled-coil region" evidence="1">
    <location>
        <begin position="268"/>
        <end position="295"/>
    </location>
</feature>
<evidence type="ECO:0000313" key="3">
    <source>
        <dbReference type="Proteomes" id="UP000689195"/>
    </source>
</evidence>
<gene>
    <name evidence="2" type="ORF">PPENT_87.1.T0950044</name>
</gene>
<reference evidence="2" key="1">
    <citation type="submission" date="2021-01" db="EMBL/GenBank/DDBJ databases">
        <authorList>
            <consortium name="Genoscope - CEA"/>
            <person name="William W."/>
        </authorList>
    </citation>
    <scope>NUCLEOTIDE SEQUENCE</scope>
</reference>